<organism evidence="3 4">
    <name type="scientific">Variovorax robiniae</name>
    <dbReference type="NCBI Taxonomy" id="1836199"/>
    <lineage>
        <taxon>Bacteria</taxon>
        <taxon>Pseudomonadati</taxon>
        <taxon>Pseudomonadota</taxon>
        <taxon>Betaproteobacteria</taxon>
        <taxon>Burkholderiales</taxon>
        <taxon>Comamonadaceae</taxon>
        <taxon>Variovorax</taxon>
    </lineage>
</organism>
<evidence type="ECO:0000313" key="3">
    <source>
        <dbReference type="EMBL" id="MEJ8856702.1"/>
    </source>
</evidence>
<feature type="transmembrane region" description="Helical" evidence="1">
    <location>
        <begin position="202"/>
        <end position="222"/>
    </location>
</feature>
<keyword evidence="3" id="KW-0808">Transferase</keyword>
<dbReference type="PANTHER" id="PTHR23028:SF53">
    <property type="entry name" value="ACYL_TRANSF_3 DOMAIN-CONTAINING PROTEIN"/>
    <property type="match status" value="1"/>
</dbReference>
<feature type="transmembrane region" description="Helical" evidence="1">
    <location>
        <begin position="293"/>
        <end position="310"/>
    </location>
</feature>
<gene>
    <name evidence="3" type="ORF">WKW79_19160</name>
</gene>
<feature type="transmembrane region" description="Helical" evidence="1">
    <location>
        <begin position="47"/>
        <end position="70"/>
    </location>
</feature>
<evidence type="ECO:0000313" key="4">
    <source>
        <dbReference type="Proteomes" id="UP001367030"/>
    </source>
</evidence>
<evidence type="ECO:0000256" key="1">
    <source>
        <dbReference type="SAM" id="Phobius"/>
    </source>
</evidence>
<keyword evidence="1" id="KW-0812">Transmembrane</keyword>
<dbReference type="Proteomes" id="UP001367030">
    <property type="component" value="Unassembled WGS sequence"/>
</dbReference>
<dbReference type="GO" id="GO:0016746">
    <property type="term" value="F:acyltransferase activity"/>
    <property type="evidence" value="ECO:0007669"/>
    <property type="project" value="UniProtKB-KW"/>
</dbReference>
<accession>A0ABU8XDF4</accession>
<keyword evidence="4" id="KW-1185">Reference proteome</keyword>
<feature type="transmembrane region" description="Helical" evidence="1">
    <location>
        <begin position="254"/>
        <end position="272"/>
    </location>
</feature>
<comment type="caution">
    <text evidence="3">The sequence shown here is derived from an EMBL/GenBank/DDBJ whole genome shotgun (WGS) entry which is preliminary data.</text>
</comment>
<feature type="transmembrane region" description="Helical" evidence="1">
    <location>
        <begin position="348"/>
        <end position="368"/>
    </location>
</feature>
<evidence type="ECO:0000259" key="2">
    <source>
        <dbReference type="Pfam" id="PF01757"/>
    </source>
</evidence>
<feature type="transmembrane region" description="Helical" evidence="1">
    <location>
        <begin position="178"/>
        <end position="196"/>
    </location>
</feature>
<feature type="transmembrane region" description="Helical" evidence="1">
    <location>
        <begin position="229"/>
        <end position="248"/>
    </location>
</feature>
<dbReference type="EMBL" id="JBBKZS010000008">
    <property type="protein sequence ID" value="MEJ8856702.1"/>
    <property type="molecule type" value="Genomic_DNA"/>
</dbReference>
<feature type="domain" description="Acyltransferase 3" evidence="2">
    <location>
        <begin position="4"/>
        <end position="340"/>
    </location>
</feature>
<dbReference type="EC" id="2.3.-.-" evidence="3"/>
<feature type="transmembrane region" description="Helical" evidence="1">
    <location>
        <begin position="143"/>
        <end position="166"/>
    </location>
</feature>
<dbReference type="InterPro" id="IPR002656">
    <property type="entry name" value="Acyl_transf_3_dom"/>
</dbReference>
<keyword evidence="3" id="KW-0012">Acyltransferase</keyword>
<feature type="transmembrane region" description="Helical" evidence="1">
    <location>
        <begin position="91"/>
        <end position="109"/>
    </location>
</feature>
<protein>
    <submittedName>
        <fullName evidence="3">Acyltransferase</fullName>
        <ecNumber evidence="3">2.3.-.-</ecNumber>
    </submittedName>
</protein>
<dbReference type="InterPro" id="IPR050879">
    <property type="entry name" value="Acyltransferase_3"/>
</dbReference>
<reference evidence="3 4" key="1">
    <citation type="submission" date="2024-03" db="EMBL/GenBank/DDBJ databases">
        <title>Novel species of the genus Variovorax.</title>
        <authorList>
            <person name="Liu Q."/>
            <person name="Xin Y.-H."/>
        </authorList>
    </citation>
    <scope>NUCLEOTIDE SEQUENCE [LARGE SCALE GENOMIC DNA]</scope>
    <source>
        <strain evidence="3 4">KACC 18901</strain>
    </source>
</reference>
<keyword evidence="1" id="KW-0472">Membrane</keyword>
<dbReference type="RefSeq" id="WP_340336779.1">
    <property type="nucleotide sequence ID" value="NZ_JBBKZS010000008.1"/>
</dbReference>
<proteinExistence type="predicted"/>
<feature type="transmembrane region" description="Helical" evidence="1">
    <location>
        <begin position="322"/>
        <end position="341"/>
    </location>
</feature>
<keyword evidence="1" id="KW-1133">Transmembrane helix</keyword>
<name>A0ABU8XDF4_9BURK</name>
<sequence length="369" mass="39613">MPLLDAVKGVACLLIVGHHLVRYGPLADGAAPLAPWLFDWLSQQGRLAVQVFLVIAGFLSAASLAPAGLLRSDRPAMRALWQRYGRLVMPYLAALTCTVLVAAAVRPWLDDEAVPGAPSLPQLIAHGLLLQDLLGYEALSAGAWYVAIDFQLFALAIAVFGLAGVVQRHWRLTLAQGRWLGAMLVAVLVLGSLLVFNRQAELDITAIYFFGAYGLGMLGFWIGRATRGIAWRSAVALLGTVGLVALAIEWRSRIAVALVTALAIVLADRRGWLAPKHWPTVAMPLLRLGRISYSLFLIHFSVILAVNAVVSHWAPRTAWGDALGLLGAVALSLGAATVLYAQVEQRPATWRTLLVLFGGLVLCGMLTAL</sequence>
<dbReference type="Pfam" id="PF01757">
    <property type="entry name" value="Acyl_transf_3"/>
    <property type="match status" value="1"/>
</dbReference>
<dbReference type="PANTHER" id="PTHR23028">
    <property type="entry name" value="ACETYLTRANSFERASE"/>
    <property type="match status" value="1"/>
</dbReference>